<proteinExistence type="predicted"/>
<evidence type="ECO:0000313" key="3">
    <source>
        <dbReference type="Proteomes" id="UP000298652"/>
    </source>
</evidence>
<reference evidence="2" key="1">
    <citation type="submission" date="2019-03" db="EMBL/GenBank/DDBJ databases">
        <title>WGS assembly of Setaria viridis.</title>
        <authorList>
            <person name="Huang P."/>
            <person name="Jenkins J."/>
            <person name="Grimwood J."/>
            <person name="Barry K."/>
            <person name="Healey A."/>
            <person name="Mamidi S."/>
            <person name="Sreedasyam A."/>
            <person name="Shu S."/>
            <person name="Feldman M."/>
            <person name="Wu J."/>
            <person name="Yu Y."/>
            <person name="Chen C."/>
            <person name="Johnson J."/>
            <person name="Rokhsar D."/>
            <person name="Baxter I."/>
            <person name="Schmutz J."/>
            <person name="Brutnell T."/>
            <person name="Kellogg E."/>
        </authorList>
    </citation>
    <scope>NUCLEOTIDE SEQUENCE [LARGE SCALE GENOMIC DNA]</scope>
</reference>
<protein>
    <submittedName>
        <fullName evidence="2">Uncharacterized protein</fullName>
    </submittedName>
</protein>
<dbReference type="PANTHER" id="PTHR48170">
    <property type="entry name" value="ZINC FINGER GRF-TYPE DOMAIN-CONTAINING PROTEIN"/>
    <property type="match status" value="1"/>
</dbReference>
<evidence type="ECO:0000313" key="2">
    <source>
        <dbReference type="EMBL" id="TKW21316.1"/>
    </source>
</evidence>
<name>A0A4V6D897_SETVI</name>
<keyword evidence="3" id="KW-1185">Reference proteome</keyword>
<sequence>MCSNFAFEPTLRQRRINKMTPPPLCDFEQWIDTEIKPEDKDYMQYMLQWTAESKERMEKRLREEAVEKEHKKEEERRRLAAQREERERKLERARRAKAAMEENPDTLRKGKWPRCT</sequence>
<feature type="region of interest" description="Disordered" evidence="1">
    <location>
        <begin position="62"/>
        <end position="116"/>
    </location>
</feature>
<dbReference type="Gramene" id="TKW21316">
    <property type="protein sequence ID" value="TKW21316"/>
    <property type="gene ID" value="SEVIR_4G167200v2"/>
</dbReference>
<evidence type="ECO:0000256" key="1">
    <source>
        <dbReference type="SAM" id="MobiDB-lite"/>
    </source>
</evidence>
<gene>
    <name evidence="2" type="ORF">SEVIR_4G167200v2</name>
</gene>
<feature type="compositionally biased region" description="Basic and acidic residues" evidence="1">
    <location>
        <begin position="62"/>
        <end position="90"/>
    </location>
</feature>
<dbReference type="PANTHER" id="PTHR48170:SF1">
    <property type="entry name" value="ZINC FINGER GRF-TYPE DOMAIN-CONTAINING PROTEIN"/>
    <property type="match status" value="1"/>
</dbReference>
<dbReference type="AlphaFoldDB" id="A0A4V6D897"/>
<organism evidence="2 3">
    <name type="scientific">Setaria viridis</name>
    <name type="common">Green bristlegrass</name>
    <name type="synonym">Setaria italica subsp. viridis</name>
    <dbReference type="NCBI Taxonomy" id="4556"/>
    <lineage>
        <taxon>Eukaryota</taxon>
        <taxon>Viridiplantae</taxon>
        <taxon>Streptophyta</taxon>
        <taxon>Embryophyta</taxon>
        <taxon>Tracheophyta</taxon>
        <taxon>Spermatophyta</taxon>
        <taxon>Magnoliopsida</taxon>
        <taxon>Liliopsida</taxon>
        <taxon>Poales</taxon>
        <taxon>Poaceae</taxon>
        <taxon>PACMAD clade</taxon>
        <taxon>Panicoideae</taxon>
        <taxon>Panicodae</taxon>
        <taxon>Paniceae</taxon>
        <taxon>Cenchrinae</taxon>
        <taxon>Setaria</taxon>
    </lineage>
</organism>
<dbReference type="OMA" id="DKDYMQY"/>
<dbReference type="EMBL" id="CM016555">
    <property type="protein sequence ID" value="TKW21316.1"/>
    <property type="molecule type" value="Genomic_DNA"/>
</dbReference>
<dbReference type="Proteomes" id="UP000298652">
    <property type="component" value="Chromosome 4"/>
</dbReference>
<accession>A0A4V6D897</accession>